<feature type="compositionally biased region" description="Polar residues" evidence="1">
    <location>
        <begin position="608"/>
        <end position="623"/>
    </location>
</feature>
<dbReference type="OrthoDB" id="48362at2759"/>
<accession>A0A9K3Q2W5</accession>
<feature type="region of interest" description="Disordered" evidence="1">
    <location>
        <begin position="136"/>
        <end position="185"/>
    </location>
</feature>
<feature type="compositionally biased region" description="Polar residues" evidence="1">
    <location>
        <begin position="1065"/>
        <end position="1087"/>
    </location>
</feature>
<feature type="compositionally biased region" description="Polar residues" evidence="1">
    <location>
        <begin position="1114"/>
        <end position="1133"/>
    </location>
</feature>
<sequence length="1133" mass="126931">MASSSDLFEDAPEDDDDFRIVVPTTTTTTTTISVANNNHFSNTSPHPPMMTQQDRRRKRRRLFRLLKNPDTVPSFLRVINAPHVSSSSNTNNENDTSTSSAKPPPPPPLAVDDDDFLLEPPVVVIDVDEYLGLKKKREEEEQQQQQLLQPDMARSGRIIPPPVVSSSSSSNNNKNNNNNNNLLNNPADEGWYEGHLTMAMPEDVLYLSELQQWIRRNMEYFSASPEDVHTNQAGRRTPTVRGKVGIRCLHCARAVEARRRQQAETGAATTTTTTTTKIHFPAGGVSYPMNFAGIYSTSIQKPQLHFEKCPYLPADSGLQALLERSRVGDEERKRMKEGVTALLYWTVSCHRLGMVETSNGVRFGRDLSLEPLPFESTKSKVEQEMPQLARGSQSHNNNAYYYSPARNSAGVTPDRVKSNNNPPPVAPLEPINLPKDAAEVLQEAIDEEDDPNERMGLRSDRHNLSSFMFLTLKQAAICHATAEDFAARGKKTKLMRMGLTGFCCRHCKDNYPTDVKNDGRDGTTAVMQASCRSFSSSSENLASAMSNSFVLHLLKCPYTPQRIQQALETLKKYHTQQMQQLPYGTQSRLFAEIWTRIRAMDKKFHTSEVPQPQPSWNTNQGTQEVDDDDEEFVPDSAPSFVSTKRGQERPRRGRQPVSDSVPVPGRGPNFPVPNDPETIEILKEVEENWDPDVNDGLILPEDRNLVSDYLFLCMRQLKVAIPMESDFRGNKRCNLIRLMAGMCCINCAELPDSLFIQPSGRTFPSAPDNMASAFNSSLYNHFLNCPGIPAKLKRVLPIVRKMHSQQCSSLVFGSQRRFFNRVFARLKEVPLHQPLSSSNNTETGYSETSLRDFSFIHRPYKGKDASGAEEYWQCMNCRMVPFEMRAKGSMFFTEPSTHELRAHFEVCAKVGVSWDRIKLSMQELEDTFGKETKLVDREQFAELIRLTVGNFDGLFDVTMAKLGKDVVTAEPLAGFFWRNLPTNFDFDAIKKAFQSLKVELISSGSNADCTGIMNLLTMLNCNFCPPTTEWEADVNVEKVKTQESVNPTDRIPAEDVEAVEDAVPQPSSDSVDASIATKSNSDSSNPPATKGASENEEMAASIPLPAFGKEQQEAMEQQLSVPVSSNQFDDLMD</sequence>
<protein>
    <submittedName>
        <fullName evidence="2">Uncharacterized protein</fullName>
    </submittedName>
</protein>
<gene>
    <name evidence="2" type="ORF">IV203_029014</name>
</gene>
<dbReference type="AlphaFoldDB" id="A0A9K3Q2W5"/>
<feature type="region of interest" description="Disordered" evidence="1">
    <location>
        <begin position="35"/>
        <end position="56"/>
    </location>
</feature>
<dbReference type="Proteomes" id="UP000693970">
    <property type="component" value="Unassembled WGS sequence"/>
</dbReference>
<evidence type="ECO:0000313" key="2">
    <source>
        <dbReference type="EMBL" id="KAG7366344.1"/>
    </source>
</evidence>
<feature type="region of interest" description="Disordered" evidence="1">
    <location>
        <begin position="83"/>
        <end position="114"/>
    </location>
</feature>
<feature type="compositionally biased region" description="Polar residues" evidence="1">
    <location>
        <begin position="35"/>
        <end position="44"/>
    </location>
</feature>
<evidence type="ECO:0000256" key="1">
    <source>
        <dbReference type="SAM" id="MobiDB-lite"/>
    </source>
</evidence>
<name>A0A9K3Q2W5_9STRA</name>
<feature type="region of interest" description="Disordered" evidence="1">
    <location>
        <begin position="605"/>
        <end position="675"/>
    </location>
</feature>
<organism evidence="2 3">
    <name type="scientific">Nitzschia inconspicua</name>
    <dbReference type="NCBI Taxonomy" id="303405"/>
    <lineage>
        <taxon>Eukaryota</taxon>
        <taxon>Sar</taxon>
        <taxon>Stramenopiles</taxon>
        <taxon>Ochrophyta</taxon>
        <taxon>Bacillariophyta</taxon>
        <taxon>Bacillariophyceae</taxon>
        <taxon>Bacillariophycidae</taxon>
        <taxon>Bacillariales</taxon>
        <taxon>Bacillariaceae</taxon>
        <taxon>Nitzschia</taxon>
    </lineage>
</organism>
<reference evidence="2" key="1">
    <citation type="journal article" date="2021" name="Sci. Rep.">
        <title>Diploid genomic architecture of Nitzschia inconspicua, an elite biomass production diatom.</title>
        <authorList>
            <person name="Oliver A."/>
            <person name="Podell S."/>
            <person name="Pinowska A."/>
            <person name="Traller J.C."/>
            <person name="Smith S.R."/>
            <person name="McClure R."/>
            <person name="Beliaev A."/>
            <person name="Bohutskyi P."/>
            <person name="Hill E.A."/>
            <person name="Rabines A."/>
            <person name="Zheng H."/>
            <person name="Allen L.Z."/>
            <person name="Kuo A."/>
            <person name="Grigoriev I.V."/>
            <person name="Allen A.E."/>
            <person name="Hazlebeck D."/>
            <person name="Allen E.E."/>
        </authorList>
    </citation>
    <scope>NUCLEOTIDE SEQUENCE</scope>
    <source>
        <strain evidence="2">Hildebrandi</strain>
    </source>
</reference>
<feature type="compositionally biased region" description="Acidic residues" evidence="1">
    <location>
        <begin position="624"/>
        <end position="633"/>
    </location>
</feature>
<evidence type="ECO:0000313" key="3">
    <source>
        <dbReference type="Proteomes" id="UP000693970"/>
    </source>
</evidence>
<proteinExistence type="predicted"/>
<feature type="region of interest" description="Disordered" evidence="1">
    <location>
        <begin position="1060"/>
        <end position="1133"/>
    </location>
</feature>
<reference evidence="2" key="2">
    <citation type="submission" date="2021-04" db="EMBL/GenBank/DDBJ databases">
        <authorList>
            <person name="Podell S."/>
        </authorList>
    </citation>
    <scope>NUCLEOTIDE SEQUENCE</scope>
    <source>
        <strain evidence="2">Hildebrandi</strain>
    </source>
</reference>
<feature type="compositionally biased region" description="Low complexity" evidence="1">
    <location>
        <begin position="165"/>
        <end position="185"/>
    </location>
</feature>
<feature type="compositionally biased region" description="Polar residues" evidence="1">
    <location>
        <begin position="390"/>
        <end position="410"/>
    </location>
</feature>
<keyword evidence="3" id="KW-1185">Reference proteome</keyword>
<comment type="caution">
    <text evidence="2">The sequence shown here is derived from an EMBL/GenBank/DDBJ whole genome shotgun (WGS) entry which is preliminary data.</text>
</comment>
<dbReference type="EMBL" id="JAGRRH010000007">
    <property type="protein sequence ID" value="KAG7366344.1"/>
    <property type="molecule type" value="Genomic_DNA"/>
</dbReference>
<feature type="compositionally biased region" description="Low complexity" evidence="1">
    <location>
        <begin position="85"/>
        <end position="100"/>
    </location>
</feature>
<feature type="region of interest" description="Disordered" evidence="1">
    <location>
        <begin position="389"/>
        <end position="431"/>
    </location>
</feature>